<protein>
    <submittedName>
        <fullName evidence="2">Uncharacterized protein</fullName>
    </submittedName>
</protein>
<name>A0ABU3ALZ7_9ACTN</name>
<dbReference type="RefSeq" id="WP_311572485.1">
    <property type="nucleotide sequence ID" value="NZ_JAVRFH010000009.1"/>
</dbReference>
<evidence type="ECO:0000256" key="1">
    <source>
        <dbReference type="SAM" id="MobiDB-lite"/>
    </source>
</evidence>
<gene>
    <name evidence="2" type="ORF">RM812_12155</name>
</gene>
<feature type="region of interest" description="Disordered" evidence="1">
    <location>
        <begin position="31"/>
        <end position="52"/>
    </location>
</feature>
<accession>A0ABU3ALZ7</accession>
<evidence type="ECO:0000313" key="3">
    <source>
        <dbReference type="Proteomes" id="UP001180724"/>
    </source>
</evidence>
<sequence length="52" mass="5346">MIARPGPGPPHRLEELILAAGRDALDDALDRVGPEGPAGLGDRAEGRMTVSA</sequence>
<reference evidence="2" key="1">
    <citation type="submission" date="2024-05" db="EMBL/GenBank/DDBJ databases">
        <title>30 novel species of actinomycetes from the DSMZ collection.</title>
        <authorList>
            <person name="Nouioui I."/>
        </authorList>
    </citation>
    <scope>NUCLEOTIDE SEQUENCE</scope>
    <source>
        <strain evidence="2">DSM 40712</strain>
    </source>
</reference>
<organism evidence="2 3">
    <name type="scientific">Streptomyces lancefieldiae</name>
    <dbReference type="NCBI Taxonomy" id="3075520"/>
    <lineage>
        <taxon>Bacteria</taxon>
        <taxon>Bacillati</taxon>
        <taxon>Actinomycetota</taxon>
        <taxon>Actinomycetes</taxon>
        <taxon>Kitasatosporales</taxon>
        <taxon>Streptomycetaceae</taxon>
        <taxon>Streptomyces</taxon>
    </lineage>
</organism>
<evidence type="ECO:0000313" key="2">
    <source>
        <dbReference type="EMBL" id="MDT0610979.1"/>
    </source>
</evidence>
<dbReference type="EMBL" id="JAVRFH010000009">
    <property type="protein sequence ID" value="MDT0610979.1"/>
    <property type="molecule type" value="Genomic_DNA"/>
</dbReference>
<comment type="caution">
    <text evidence="2">The sequence shown here is derived from an EMBL/GenBank/DDBJ whole genome shotgun (WGS) entry which is preliminary data.</text>
</comment>
<proteinExistence type="predicted"/>
<dbReference type="Proteomes" id="UP001180724">
    <property type="component" value="Unassembled WGS sequence"/>
</dbReference>
<keyword evidence="3" id="KW-1185">Reference proteome</keyword>